<sequence>MKEICSAASIVLNSKISERDEAIRAAGKLLVNGGYVSEKYIDLMLARERIASTYMGNHLAIPHGTDGAQSEIITSGISIIQLPDGVDFGGGELAYMVIGIAGKDGTHLDMLGQIAVACMEPDTVELMRRATSKQSIIDALGVAA</sequence>
<dbReference type="InterPro" id="IPR016152">
    <property type="entry name" value="PTrfase/Anion_transptr"/>
</dbReference>
<keyword evidence="4" id="KW-0808">Transferase</keyword>
<dbReference type="SUPFAM" id="SSF55804">
    <property type="entry name" value="Phoshotransferase/anion transport protein"/>
    <property type="match status" value="1"/>
</dbReference>
<dbReference type="GO" id="GO:0090563">
    <property type="term" value="F:protein-phosphocysteine-sugar phosphotransferase activity"/>
    <property type="evidence" value="ECO:0007669"/>
    <property type="project" value="TreeGrafter"/>
</dbReference>
<dbReference type="EMBL" id="MRUL01000002">
    <property type="protein sequence ID" value="OON41093.1"/>
    <property type="molecule type" value="Genomic_DNA"/>
</dbReference>
<dbReference type="Proteomes" id="UP000190667">
    <property type="component" value="Unassembled WGS sequence"/>
</dbReference>
<evidence type="ECO:0000256" key="3">
    <source>
        <dbReference type="ARBA" id="ARBA00022597"/>
    </source>
</evidence>
<keyword evidence="6" id="KW-0418">Kinase</keyword>
<dbReference type="PANTHER" id="PTHR30181">
    <property type="entry name" value="MANNITOL PERMEASE IIC COMPONENT"/>
    <property type="match status" value="1"/>
</dbReference>
<organism evidence="8 9">
    <name type="scientific">Izhakiella australiensis</name>
    <dbReference type="NCBI Taxonomy" id="1926881"/>
    <lineage>
        <taxon>Bacteria</taxon>
        <taxon>Pseudomonadati</taxon>
        <taxon>Pseudomonadota</taxon>
        <taxon>Gammaproteobacteria</taxon>
        <taxon>Enterobacterales</taxon>
        <taxon>Erwiniaceae</taxon>
        <taxon>Izhakiella</taxon>
    </lineage>
</organism>
<evidence type="ECO:0000313" key="8">
    <source>
        <dbReference type="EMBL" id="OON41093.1"/>
    </source>
</evidence>
<keyword evidence="3" id="KW-0762">Sugar transport</keyword>
<dbReference type="InterPro" id="IPR002178">
    <property type="entry name" value="PTS_EIIA_type-2_dom"/>
</dbReference>
<dbReference type="Gene3D" id="3.40.930.10">
    <property type="entry name" value="Mannitol-specific EII, Chain A"/>
    <property type="match status" value="1"/>
</dbReference>
<reference evidence="8 9" key="1">
    <citation type="submission" date="2016-12" db="EMBL/GenBank/DDBJ databases">
        <title>Izhakiella australiana sp. nov. of genus Izhakiella isolated from Australian desert.</title>
        <authorList>
            <person name="Ji M."/>
        </authorList>
    </citation>
    <scope>NUCLEOTIDE SEQUENCE [LARGE SCALE GENOMIC DNA]</scope>
    <source>
        <strain evidence="8 9">D4N98</strain>
    </source>
</reference>
<evidence type="ECO:0000256" key="1">
    <source>
        <dbReference type="ARBA" id="ARBA00022448"/>
    </source>
</evidence>
<evidence type="ECO:0000256" key="6">
    <source>
        <dbReference type="ARBA" id="ARBA00022777"/>
    </source>
</evidence>
<keyword evidence="9" id="KW-1185">Reference proteome</keyword>
<protein>
    <submittedName>
        <fullName evidence="8">PTS mannitol transporter subunit IIA</fullName>
    </submittedName>
</protein>
<dbReference type="GO" id="GO:0005886">
    <property type="term" value="C:plasma membrane"/>
    <property type="evidence" value="ECO:0007669"/>
    <property type="project" value="TreeGrafter"/>
</dbReference>
<dbReference type="Pfam" id="PF00359">
    <property type="entry name" value="PTS_EIIA_2"/>
    <property type="match status" value="1"/>
</dbReference>
<evidence type="ECO:0000313" key="9">
    <source>
        <dbReference type="Proteomes" id="UP000190667"/>
    </source>
</evidence>
<keyword evidence="5" id="KW-0598">Phosphotransferase system</keyword>
<dbReference type="RefSeq" id="WP_096777680.1">
    <property type="nucleotide sequence ID" value="NZ_MRUL01000002.1"/>
</dbReference>
<evidence type="ECO:0000256" key="5">
    <source>
        <dbReference type="ARBA" id="ARBA00022683"/>
    </source>
</evidence>
<accession>A0A1S8YR42</accession>
<dbReference type="CDD" id="cd00211">
    <property type="entry name" value="PTS_IIA_fru"/>
    <property type="match status" value="1"/>
</dbReference>
<dbReference type="AlphaFoldDB" id="A0A1S8YR42"/>
<gene>
    <name evidence="8" type="ORF">BTJ39_03740</name>
</gene>
<proteinExistence type="predicted"/>
<dbReference type="OrthoDB" id="1640042at2"/>
<evidence type="ECO:0000256" key="2">
    <source>
        <dbReference type="ARBA" id="ARBA00022553"/>
    </source>
</evidence>
<dbReference type="GO" id="GO:0009401">
    <property type="term" value="P:phosphoenolpyruvate-dependent sugar phosphotransferase system"/>
    <property type="evidence" value="ECO:0007669"/>
    <property type="project" value="UniProtKB-KW"/>
</dbReference>
<evidence type="ECO:0000256" key="4">
    <source>
        <dbReference type="ARBA" id="ARBA00022679"/>
    </source>
</evidence>
<feature type="domain" description="PTS EIIA type-2" evidence="7">
    <location>
        <begin position="3"/>
        <end position="143"/>
    </location>
</feature>
<comment type="caution">
    <text evidence="8">The sequence shown here is derived from an EMBL/GenBank/DDBJ whole genome shotgun (WGS) entry which is preliminary data.</text>
</comment>
<name>A0A1S8YR42_9GAMM</name>
<keyword evidence="2" id="KW-0597">Phosphoprotein</keyword>
<dbReference type="GO" id="GO:0016301">
    <property type="term" value="F:kinase activity"/>
    <property type="evidence" value="ECO:0007669"/>
    <property type="project" value="UniProtKB-KW"/>
</dbReference>
<dbReference type="InterPro" id="IPR050893">
    <property type="entry name" value="Sugar_PTS"/>
</dbReference>
<keyword evidence="1" id="KW-0813">Transport</keyword>
<dbReference type="PROSITE" id="PS51094">
    <property type="entry name" value="PTS_EIIA_TYPE_2"/>
    <property type="match status" value="1"/>
</dbReference>
<dbReference type="STRING" id="1926881.BTJ39_03740"/>
<dbReference type="PANTHER" id="PTHR30181:SF2">
    <property type="entry name" value="PTS SYSTEM MANNITOL-SPECIFIC EIICBA COMPONENT"/>
    <property type="match status" value="1"/>
</dbReference>
<dbReference type="PROSITE" id="PS00372">
    <property type="entry name" value="PTS_EIIA_TYPE_2_HIS"/>
    <property type="match status" value="1"/>
</dbReference>
<evidence type="ECO:0000259" key="7">
    <source>
        <dbReference type="PROSITE" id="PS51094"/>
    </source>
</evidence>